<evidence type="ECO:0000313" key="9">
    <source>
        <dbReference type="Proteomes" id="UP000663865"/>
    </source>
</evidence>
<feature type="compositionally biased region" description="Polar residues" evidence="6">
    <location>
        <begin position="279"/>
        <end position="296"/>
    </location>
</feature>
<evidence type="ECO:0000256" key="5">
    <source>
        <dbReference type="ARBA" id="ARBA00023242"/>
    </source>
</evidence>
<dbReference type="SUPFAM" id="SSF53098">
    <property type="entry name" value="Ribonuclease H-like"/>
    <property type="match status" value="1"/>
</dbReference>
<proteinExistence type="predicted"/>
<keyword evidence="4" id="KW-0862">Zinc</keyword>
<name>A0A818D6R5_9BILA</name>
<dbReference type="PANTHER" id="PTHR46481">
    <property type="entry name" value="ZINC FINGER BED DOMAIN-CONTAINING PROTEIN 4"/>
    <property type="match status" value="1"/>
</dbReference>
<comment type="subcellular location">
    <subcellularLocation>
        <location evidence="1">Nucleus</location>
    </subcellularLocation>
</comment>
<dbReference type="PANTHER" id="PTHR46481:SF10">
    <property type="entry name" value="ZINC FINGER BED DOMAIN-CONTAINING PROTEIN 39"/>
    <property type="match status" value="1"/>
</dbReference>
<keyword evidence="2" id="KW-0479">Metal-binding</keyword>
<evidence type="ECO:0000256" key="2">
    <source>
        <dbReference type="ARBA" id="ARBA00022723"/>
    </source>
</evidence>
<evidence type="ECO:0000256" key="3">
    <source>
        <dbReference type="ARBA" id="ARBA00022771"/>
    </source>
</evidence>
<sequence length="487" mass="55208">MKHQRGQLTFSGNPLKGTSGAKLLSKKKEDIKKLCAHWVTCSMRPFPIVADPSFKQILQGYRDLRSEGALTIDDLLPSDRTVRDEVDRAAQHDRNLLKIKLVAAADDYRLSISPDIWSDKYRNISYLGATAHFVGDNGIYHYFDLFCSEFKWKNKTALNVLKVSPGKILTTSTSVCRTEITPTKTEMTTITTRTSTQASSEVNEEDIDDKNDIDTEESSDDDNYDDDDVVDYTSTTIANLPPSAKAILDMIKDCKSLVKYVKKANLNRELQLEREKQNINDSINGEDPPSTTNNFRSPPEAAAAEDQLQYGRKTNCFPRSTIIFEHLFLHPNYKQLRGATKTQIKSCHAYCRSLVLSDTTGDDPVISDKDVCEPPSKKSKFMLQLMDKNEIVKEPGMNEIDRYNALTVEEEYTNPLTFWQQQHIQLAYPTLYRLAKRTFAVPCSSAVVERQFSAAGQIVTQRRSNLDLSTVNNLIFLRSIENSKRQI</sequence>
<organism evidence="8 9">
    <name type="scientific">Rotaria socialis</name>
    <dbReference type="NCBI Taxonomy" id="392032"/>
    <lineage>
        <taxon>Eukaryota</taxon>
        <taxon>Metazoa</taxon>
        <taxon>Spiralia</taxon>
        <taxon>Gnathifera</taxon>
        <taxon>Rotifera</taxon>
        <taxon>Eurotatoria</taxon>
        <taxon>Bdelloidea</taxon>
        <taxon>Philodinida</taxon>
        <taxon>Philodinidae</taxon>
        <taxon>Rotaria</taxon>
    </lineage>
</organism>
<dbReference type="EMBL" id="CAJNYV010001824">
    <property type="protein sequence ID" value="CAF3438586.1"/>
    <property type="molecule type" value="Genomic_DNA"/>
</dbReference>
<dbReference type="GO" id="GO:0046983">
    <property type="term" value="F:protein dimerization activity"/>
    <property type="evidence" value="ECO:0007669"/>
    <property type="project" value="InterPro"/>
</dbReference>
<dbReference type="AlphaFoldDB" id="A0A818D6R5"/>
<dbReference type="InterPro" id="IPR052035">
    <property type="entry name" value="ZnF_BED_domain_contain"/>
</dbReference>
<feature type="domain" description="HAT C-terminal dimerisation" evidence="7">
    <location>
        <begin position="408"/>
        <end position="479"/>
    </location>
</feature>
<dbReference type="Pfam" id="PF05699">
    <property type="entry name" value="Dimer_Tnp_hAT"/>
    <property type="match status" value="1"/>
</dbReference>
<feature type="compositionally biased region" description="Acidic residues" evidence="6">
    <location>
        <begin position="202"/>
        <end position="226"/>
    </location>
</feature>
<gene>
    <name evidence="8" type="ORF">KIK155_LOCUS11441</name>
</gene>
<evidence type="ECO:0000256" key="1">
    <source>
        <dbReference type="ARBA" id="ARBA00004123"/>
    </source>
</evidence>
<dbReference type="Gene3D" id="1.10.10.1070">
    <property type="entry name" value="Zinc finger, BED domain-containing"/>
    <property type="match status" value="1"/>
</dbReference>
<accession>A0A818D6R5</accession>
<keyword evidence="5" id="KW-0539">Nucleus</keyword>
<dbReference type="InterPro" id="IPR012337">
    <property type="entry name" value="RNaseH-like_sf"/>
</dbReference>
<dbReference type="GO" id="GO:0008270">
    <property type="term" value="F:zinc ion binding"/>
    <property type="evidence" value="ECO:0007669"/>
    <property type="project" value="UniProtKB-KW"/>
</dbReference>
<evidence type="ECO:0000256" key="6">
    <source>
        <dbReference type="SAM" id="MobiDB-lite"/>
    </source>
</evidence>
<evidence type="ECO:0000256" key="4">
    <source>
        <dbReference type="ARBA" id="ARBA00022833"/>
    </source>
</evidence>
<dbReference type="Proteomes" id="UP000663865">
    <property type="component" value="Unassembled WGS sequence"/>
</dbReference>
<dbReference type="InterPro" id="IPR008906">
    <property type="entry name" value="HATC_C_dom"/>
</dbReference>
<keyword evidence="3" id="KW-0863">Zinc-finger</keyword>
<dbReference type="GO" id="GO:0005634">
    <property type="term" value="C:nucleus"/>
    <property type="evidence" value="ECO:0007669"/>
    <property type="project" value="UniProtKB-SubCell"/>
</dbReference>
<comment type="caution">
    <text evidence="8">The sequence shown here is derived from an EMBL/GenBank/DDBJ whole genome shotgun (WGS) entry which is preliminary data.</text>
</comment>
<feature type="region of interest" description="Disordered" evidence="6">
    <location>
        <begin position="189"/>
        <end position="226"/>
    </location>
</feature>
<evidence type="ECO:0000313" key="8">
    <source>
        <dbReference type="EMBL" id="CAF3438586.1"/>
    </source>
</evidence>
<protein>
    <recommendedName>
        <fullName evidence="7">HAT C-terminal dimerisation domain-containing protein</fullName>
    </recommendedName>
</protein>
<evidence type="ECO:0000259" key="7">
    <source>
        <dbReference type="Pfam" id="PF05699"/>
    </source>
</evidence>
<dbReference type="SUPFAM" id="SSF140996">
    <property type="entry name" value="Hermes dimerisation domain"/>
    <property type="match status" value="1"/>
</dbReference>
<feature type="region of interest" description="Disordered" evidence="6">
    <location>
        <begin position="279"/>
        <end position="306"/>
    </location>
</feature>
<reference evidence="8" key="1">
    <citation type="submission" date="2021-02" db="EMBL/GenBank/DDBJ databases">
        <authorList>
            <person name="Nowell W R."/>
        </authorList>
    </citation>
    <scope>NUCLEOTIDE SEQUENCE</scope>
</reference>